<gene>
    <name evidence="9" type="ORF">S01H4_34858</name>
</gene>
<sequence>KTTLFSWFTSSDQYSKEKLDADIESLKSYYFDRGYLEFKVNSSQVSITPDKKHIYIDIYVSEGPVYRVGGFELTGNLAGKGQELRKLITLQKSEIFSRQKILAIDRQMTKVLGDDGYAYANVDPRTKLDKKSHSVWINFTVNPGRLIYIRRIEFSGNSRTAEYVLRREMRQMEGGLFSASNVEESGRRLQNLGYLKSVEPQLKPVPGSPNEADLQYNVKEDSSAAASFNVGYSQLDHFIVGAAVNESNFLGTGKAVGVQFNNSSYSRTYNFNYFDPYFTDNNVSFGLNAYAQYTNQ</sequence>
<feature type="domain" description="POTRA" evidence="8">
    <location>
        <begin position="147"/>
        <end position="221"/>
    </location>
</feature>
<dbReference type="InterPro" id="IPR039910">
    <property type="entry name" value="D15-like"/>
</dbReference>
<dbReference type="GO" id="GO:0043165">
    <property type="term" value="P:Gram-negative-bacterium-type cell outer membrane assembly"/>
    <property type="evidence" value="ECO:0007669"/>
    <property type="project" value="TreeGrafter"/>
</dbReference>
<dbReference type="PANTHER" id="PTHR12815:SF23">
    <property type="entry name" value="OUTER MEMBRANE PROTEIN ASSEMBLY FACTOR BAMA"/>
    <property type="match status" value="1"/>
</dbReference>
<reference evidence="9" key="1">
    <citation type="journal article" date="2014" name="Front. Microbiol.">
        <title>High frequency of phylogenetically diverse reductive dehalogenase-homologous genes in deep subseafloor sedimentary metagenomes.</title>
        <authorList>
            <person name="Kawai M."/>
            <person name="Futagami T."/>
            <person name="Toyoda A."/>
            <person name="Takaki Y."/>
            <person name="Nishi S."/>
            <person name="Hori S."/>
            <person name="Arai W."/>
            <person name="Tsubouchi T."/>
            <person name="Morono Y."/>
            <person name="Uchiyama I."/>
            <person name="Ito T."/>
            <person name="Fujiyama A."/>
            <person name="Inagaki F."/>
            <person name="Takami H."/>
        </authorList>
    </citation>
    <scope>NUCLEOTIDE SEQUENCE</scope>
    <source>
        <strain evidence="9">Expedition CK06-06</strain>
    </source>
</reference>
<keyword evidence="5" id="KW-0677">Repeat</keyword>
<dbReference type="NCBIfam" id="TIGR03303">
    <property type="entry name" value="OM_YaeT"/>
    <property type="match status" value="1"/>
</dbReference>
<dbReference type="PROSITE" id="PS51779">
    <property type="entry name" value="POTRA"/>
    <property type="match status" value="2"/>
</dbReference>
<evidence type="ECO:0000256" key="5">
    <source>
        <dbReference type="ARBA" id="ARBA00022737"/>
    </source>
</evidence>
<evidence type="ECO:0000313" key="9">
    <source>
        <dbReference type="EMBL" id="GAG75264.1"/>
    </source>
</evidence>
<dbReference type="Pfam" id="PF01103">
    <property type="entry name" value="Omp85"/>
    <property type="match status" value="1"/>
</dbReference>
<evidence type="ECO:0000256" key="3">
    <source>
        <dbReference type="ARBA" id="ARBA00022692"/>
    </source>
</evidence>
<keyword evidence="6" id="KW-0472">Membrane</keyword>
<dbReference type="InterPro" id="IPR034746">
    <property type="entry name" value="POTRA"/>
</dbReference>
<accession>X1A0D8</accession>
<feature type="non-terminal residue" evidence="9">
    <location>
        <position position="1"/>
    </location>
</feature>
<proteinExistence type="predicted"/>
<evidence type="ECO:0000256" key="6">
    <source>
        <dbReference type="ARBA" id="ARBA00023136"/>
    </source>
</evidence>
<evidence type="ECO:0000256" key="1">
    <source>
        <dbReference type="ARBA" id="ARBA00004370"/>
    </source>
</evidence>
<evidence type="ECO:0000256" key="4">
    <source>
        <dbReference type="ARBA" id="ARBA00022729"/>
    </source>
</evidence>
<evidence type="ECO:0000259" key="8">
    <source>
        <dbReference type="PROSITE" id="PS51779"/>
    </source>
</evidence>
<dbReference type="GO" id="GO:0051205">
    <property type="term" value="P:protein insertion into membrane"/>
    <property type="evidence" value="ECO:0007669"/>
    <property type="project" value="TreeGrafter"/>
</dbReference>
<dbReference type="InterPro" id="IPR000184">
    <property type="entry name" value="Bac_surfAg_D15"/>
</dbReference>
<feature type="domain" description="POTRA" evidence="8">
    <location>
        <begin position="66"/>
        <end position="142"/>
    </location>
</feature>
<feature type="non-terminal residue" evidence="9">
    <location>
        <position position="296"/>
    </location>
</feature>
<evidence type="ECO:0000256" key="7">
    <source>
        <dbReference type="ARBA" id="ARBA00023237"/>
    </source>
</evidence>
<keyword evidence="4" id="KW-0732">Signal</keyword>
<dbReference type="AlphaFoldDB" id="X1A0D8"/>
<comment type="subcellular location">
    <subcellularLocation>
        <location evidence="1">Membrane</location>
    </subcellularLocation>
</comment>
<dbReference type="InterPro" id="IPR023707">
    <property type="entry name" value="OM_assembly_BamA"/>
</dbReference>
<comment type="caution">
    <text evidence="9">The sequence shown here is derived from an EMBL/GenBank/DDBJ whole genome shotgun (WGS) entry which is preliminary data.</text>
</comment>
<dbReference type="PANTHER" id="PTHR12815">
    <property type="entry name" value="SORTING AND ASSEMBLY MACHINERY SAMM50 PROTEIN FAMILY MEMBER"/>
    <property type="match status" value="1"/>
</dbReference>
<keyword evidence="2" id="KW-1134">Transmembrane beta strand</keyword>
<dbReference type="GO" id="GO:1990063">
    <property type="term" value="C:Bam protein complex"/>
    <property type="evidence" value="ECO:0007669"/>
    <property type="project" value="TreeGrafter"/>
</dbReference>
<dbReference type="Pfam" id="PF07244">
    <property type="entry name" value="POTRA"/>
    <property type="match status" value="3"/>
</dbReference>
<protein>
    <recommendedName>
        <fullName evidence="8">POTRA domain-containing protein</fullName>
    </recommendedName>
</protein>
<evidence type="ECO:0000256" key="2">
    <source>
        <dbReference type="ARBA" id="ARBA00022452"/>
    </source>
</evidence>
<name>X1A0D8_9ZZZZ</name>
<dbReference type="Gene3D" id="2.40.160.50">
    <property type="entry name" value="membrane protein fhac: a member of the omp85/tpsb transporter family"/>
    <property type="match status" value="1"/>
</dbReference>
<dbReference type="Gene3D" id="3.10.20.310">
    <property type="entry name" value="membrane protein fhac"/>
    <property type="match status" value="3"/>
</dbReference>
<dbReference type="EMBL" id="BART01018470">
    <property type="protein sequence ID" value="GAG75264.1"/>
    <property type="molecule type" value="Genomic_DNA"/>
</dbReference>
<organism evidence="9">
    <name type="scientific">marine sediment metagenome</name>
    <dbReference type="NCBI Taxonomy" id="412755"/>
    <lineage>
        <taxon>unclassified sequences</taxon>
        <taxon>metagenomes</taxon>
        <taxon>ecological metagenomes</taxon>
    </lineage>
</organism>
<keyword evidence="7" id="KW-0998">Cell outer membrane</keyword>
<dbReference type="InterPro" id="IPR010827">
    <property type="entry name" value="BamA/TamA_POTRA"/>
</dbReference>
<keyword evidence="3" id="KW-0812">Transmembrane</keyword>